<accession>A0A382PVE1</accession>
<evidence type="ECO:0000313" key="2">
    <source>
        <dbReference type="EMBL" id="SVC76598.1"/>
    </source>
</evidence>
<feature type="non-terminal residue" evidence="2">
    <location>
        <position position="288"/>
    </location>
</feature>
<dbReference type="Pfam" id="PF13795">
    <property type="entry name" value="HupE_UreJ_2"/>
    <property type="match status" value="1"/>
</dbReference>
<gene>
    <name evidence="2" type="ORF">METZ01_LOCUS329452</name>
</gene>
<proteinExistence type="predicted"/>
<dbReference type="EMBL" id="UINC01109644">
    <property type="protein sequence ID" value="SVC76598.1"/>
    <property type="molecule type" value="Genomic_DNA"/>
</dbReference>
<evidence type="ECO:0008006" key="3">
    <source>
        <dbReference type="Google" id="ProtNLM"/>
    </source>
</evidence>
<dbReference type="AlphaFoldDB" id="A0A382PVE1"/>
<sequence length="288" mass="31625">MALSLVSLAASAHTISPTVITITFDQDATFDIEITINAEALLAEIGSQHSDTDDSPNASLYNGLRGLEPEELRVEFERFVPTMLKRLEARFDDVSVSLNFDGIEIPEAGDVDLVRYSFIDLSGNIPDGARQFFWRYPEEYGSNVLRLRTGQDGEMLSAWLQSGEISEPFDLVGKVQPRSRVEVAADYSVLGFTHILPQGLDHILFVLGIFLLSLQLGSILWQVTAFTVAHTITLGMTIYGLISLPPAVVEPLIAASIVYVGVENIVIGKLKPWRVVIVFCFGLVHGMG</sequence>
<dbReference type="InterPro" id="IPR032809">
    <property type="entry name" value="Put_HupE_UreJ"/>
</dbReference>
<reference evidence="2" key="1">
    <citation type="submission" date="2018-05" db="EMBL/GenBank/DDBJ databases">
        <authorList>
            <person name="Lanie J.A."/>
            <person name="Ng W.-L."/>
            <person name="Kazmierczak K.M."/>
            <person name="Andrzejewski T.M."/>
            <person name="Davidsen T.M."/>
            <person name="Wayne K.J."/>
            <person name="Tettelin H."/>
            <person name="Glass J.I."/>
            <person name="Rusch D."/>
            <person name="Podicherti R."/>
            <person name="Tsui H.-C.T."/>
            <person name="Winkler M.E."/>
        </authorList>
    </citation>
    <scope>NUCLEOTIDE SEQUENCE</scope>
</reference>
<evidence type="ECO:0000256" key="1">
    <source>
        <dbReference type="SAM" id="Phobius"/>
    </source>
</evidence>
<protein>
    <recommendedName>
        <fullName evidence="3">HupE/UreJ family protein</fullName>
    </recommendedName>
</protein>
<organism evidence="2">
    <name type="scientific">marine metagenome</name>
    <dbReference type="NCBI Taxonomy" id="408172"/>
    <lineage>
        <taxon>unclassified sequences</taxon>
        <taxon>metagenomes</taxon>
        <taxon>ecological metagenomes</taxon>
    </lineage>
</organism>
<keyword evidence="1" id="KW-0812">Transmembrane</keyword>
<keyword evidence="1" id="KW-0472">Membrane</keyword>
<feature type="transmembrane region" description="Helical" evidence="1">
    <location>
        <begin position="248"/>
        <end position="267"/>
    </location>
</feature>
<keyword evidence="1" id="KW-1133">Transmembrane helix</keyword>
<name>A0A382PVE1_9ZZZZ</name>